<dbReference type="AlphaFoldDB" id="A0A2P5P6T9"/>
<dbReference type="SUPFAM" id="SSF89372">
    <property type="entry name" value="Fucose-specific lectin"/>
    <property type="match status" value="1"/>
</dbReference>
<name>A0A2P5P6T9_9CHLR</name>
<reference evidence="1 2" key="1">
    <citation type="journal article" date="2017" name="ISME J.">
        <title>Grape pomace compost harbors organohalide-respiring Dehalogenimonas species with novel reductive dehalogenase genes.</title>
        <authorList>
            <person name="Yang Y."/>
            <person name="Higgins S.A."/>
            <person name="Yan J."/>
            <person name="Simsir B."/>
            <person name="Chourey K."/>
            <person name="Iyer R."/>
            <person name="Hettich R.L."/>
            <person name="Baldwin B."/>
            <person name="Ogles D.M."/>
            <person name="Loffler F.E."/>
        </authorList>
    </citation>
    <scope>NUCLEOTIDE SEQUENCE [LARGE SCALE GENOMIC DNA]</scope>
    <source>
        <strain evidence="1 2">GP</strain>
    </source>
</reference>
<gene>
    <name evidence="1" type="ORF">JP09_006945</name>
</gene>
<proteinExistence type="predicted"/>
<sequence>MHELSPSLLAAQQSPSREGFVSFVLHKHPAWKILCTGTEEDCLHAATFAGDGSIIRARLGNVADSRKLYFQRIAAPDETSNFSVWTYTGEYNAVAIAVATLGAEVSILWIKSDRSIRRIKSTDYGATFGAAELVDYSPTTSCGGLSMAYKPNGDLVVFYADQATLYVKEELDNVWQPRTAWNKTTDALTGISCAYDGDFNLVITGCDTSGNCRLWSLVYGDGSALPAGTWGDLKEIATSPAAEGFEFCSAFLDKSDVYHCAYVEKFTGDEAYSRVYLTSTVPGASFDACLWTEPQPMDITGDYGVSIAHSTDSSWLCSANSVRRAPVDACEIDLTSTLIAARYDLTETGGKAVIELDNSNLGPSPAAPGDEVIVSPGYITDDGAETSEGLSFTISRIERSNGKILIEASDGWQKLKGWRAKNLFRWNASASITSIKDIIAWVVGRVGLRLEVVLASDTIETLCPDFCLNPGADGFSAVRRLLSMVPDRLFIEGSAAYLKNPVADEGPGYAYGSEHGFAACLLAESSIVSTCEIATPNNCGQQLYDVIEVTDEASGLSAARYRVTGIALDYRPMSGKYKMKLSLCLCEDLP</sequence>
<dbReference type="Proteomes" id="UP000235653">
    <property type="component" value="Unassembled WGS sequence"/>
</dbReference>
<evidence type="ECO:0000313" key="1">
    <source>
        <dbReference type="EMBL" id="PPD58021.1"/>
    </source>
</evidence>
<organism evidence="1 2">
    <name type="scientific">Dehalogenimonas etheniformans</name>
    <dbReference type="NCBI Taxonomy" id="1536648"/>
    <lineage>
        <taxon>Bacteria</taxon>
        <taxon>Bacillati</taxon>
        <taxon>Chloroflexota</taxon>
        <taxon>Dehalococcoidia</taxon>
        <taxon>Dehalococcoidales</taxon>
        <taxon>Dehalococcoidaceae</taxon>
        <taxon>Dehalogenimonas</taxon>
    </lineage>
</organism>
<dbReference type="RefSeq" id="WP_102331031.1">
    <property type="nucleotide sequence ID" value="NZ_CP058566.2"/>
</dbReference>
<accession>A0A2P5P6T9</accession>
<protein>
    <submittedName>
        <fullName evidence="1">Uncharacterized protein</fullName>
    </submittedName>
</protein>
<dbReference type="OrthoDB" id="152774at2"/>
<keyword evidence="2" id="KW-1185">Reference proteome</keyword>
<evidence type="ECO:0000313" key="2">
    <source>
        <dbReference type="Proteomes" id="UP000235653"/>
    </source>
</evidence>
<comment type="caution">
    <text evidence="1">The sequence shown here is derived from an EMBL/GenBank/DDBJ whole genome shotgun (WGS) entry which is preliminary data.</text>
</comment>
<dbReference type="EMBL" id="JQAN02000010">
    <property type="protein sequence ID" value="PPD58021.1"/>
    <property type="molecule type" value="Genomic_DNA"/>
</dbReference>